<accession>A0A7G1IIA1</accession>
<dbReference type="EMBL" id="AP023343">
    <property type="protein sequence ID" value="BCI89853.1"/>
    <property type="molecule type" value="Genomic_DNA"/>
</dbReference>
<organism evidence="4 5">
    <name type="scientific">Mycobacterium kansasii</name>
    <dbReference type="NCBI Taxonomy" id="1768"/>
    <lineage>
        <taxon>Bacteria</taxon>
        <taxon>Bacillati</taxon>
        <taxon>Actinomycetota</taxon>
        <taxon>Actinomycetes</taxon>
        <taxon>Mycobacteriales</taxon>
        <taxon>Mycobacteriaceae</taxon>
        <taxon>Mycobacterium</taxon>
    </lineage>
</organism>
<dbReference type="Gene3D" id="3.40.50.12780">
    <property type="entry name" value="N-terminal domain of ligase-like"/>
    <property type="match status" value="1"/>
</dbReference>
<comment type="similarity">
    <text evidence="1">Belongs to the ATP-dependent AMP-binding enzyme family.</text>
</comment>
<name>A0A7G1IIA1_MYCKA</name>
<dbReference type="GO" id="GO:0006633">
    <property type="term" value="P:fatty acid biosynthetic process"/>
    <property type="evidence" value="ECO:0007669"/>
    <property type="project" value="TreeGrafter"/>
</dbReference>
<feature type="compositionally biased region" description="Polar residues" evidence="2">
    <location>
        <begin position="322"/>
        <end position="332"/>
    </location>
</feature>
<evidence type="ECO:0000256" key="2">
    <source>
        <dbReference type="SAM" id="MobiDB-lite"/>
    </source>
</evidence>
<feature type="region of interest" description="Disordered" evidence="2">
    <location>
        <begin position="289"/>
        <end position="332"/>
    </location>
</feature>
<dbReference type="GO" id="GO:0005886">
    <property type="term" value="C:plasma membrane"/>
    <property type="evidence" value="ECO:0007669"/>
    <property type="project" value="TreeGrafter"/>
</dbReference>
<keyword evidence="5" id="KW-1185">Reference proteome</keyword>
<proteinExistence type="inferred from homology"/>
<feature type="domain" description="AMP-dependent synthetase/ligase" evidence="3">
    <location>
        <begin position="146"/>
        <end position="295"/>
    </location>
</feature>
<dbReference type="SUPFAM" id="SSF56801">
    <property type="entry name" value="Acetyl-CoA synthetase-like"/>
    <property type="match status" value="1"/>
</dbReference>
<dbReference type="AlphaFoldDB" id="A0A7G1IIA1"/>
<evidence type="ECO:0000313" key="5">
    <source>
        <dbReference type="Proteomes" id="UP000516380"/>
    </source>
</evidence>
<evidence type="ECO:0000256" key="1">
    <source>
        <dbReference type="ARBA" id="ARBA00006432"/>
    </source>
</evidence>
<reference evidence="4 5" key="1">
    <citation type="submission" date="2020-07" db="EMBL/GenBank/DDBJ databases">
        <title>Mycobacterium kansasii (former subtype) with zoonotic potential isolated from diseased indoor pet cat, Japan.</title>
        <authorList>
            <person name="Fukano H."/>
            <person name="Terazono T."/>
            <person name="Hoshino Y."/>
        </authorList>
    </citation>
    <scope>NUCLEOTIDE SEQUENCE [LARGE SCALE GENOMIC DNA]</scope>
    <source>
        <strain evidence="4 5">Kuro-I</strain>
    </source>
</reference>
<dbReference type="PANTHER" id="PTHR22754">
    <property type="entry name" value="DISCO-INTERACTING PROTEIN 2 DIP2 -RELATED"/>
    <property type="match status" value="1"/>
</dbReference>
<protein>
    <recommendedName>
        <fullName evidence="3">AMP-dependent synthetase/ligase domain-containing protein</fullName>
    </recommendedName>
</protein>
<dbReference type="PANTHER" id="PTHR22754:SF32">
    <property type="entry name" value="DISCO-INTERACTING PROTEIN 2"/>
    <property type="match status" value="1"/>
</dbReference>
<evidence type="ECO:0000313" key="4">
    <source>
        <dbReference type="EMBL" id="BCI89853.1"/>
    </source>
</evidence>
<dbReference type="GO" id="GO:0070566">
    <property type="term" value="F:adenylyltransferase activity"/>
    <property type="evidence" value="ECO:0007669"/>
    <property type="project" value="TreeGrafter"/>
</dbReference>
<evidence type="ECO:0000259" key="3">
    <source>
        <dbReference type="Pfam" id="PF00501"/>
    </source>
</evidence>
<sequence>MINGSLVNPSLRKAVAASLPHAKVLRGLKAGCQLAEAPLTIGLILRRGHRGQDLLLSWGLIDVALRLRAIYEPYMRRFRFEGHGSKTSVLSSVKSRRMIMQTNLSFQAGGEVATQTERIADPQAVQSPNGTATRFAMSESSLIDLLQKAAGQYPNRAAYKFIDYEVDPKGFTETLTWWQVYRRATIVADELRICGSSGDRVAILAPQGLEYIVAFLGALQAGLIAVPLPVPQFGIHDERISAALRDSLPTVILTTSSVVDEVVKYVPHARAPQGREPVVVAIDSLDLDSPRELAPPRPRARARPTSSTHRGRPARPPVLSCRTRTSSAIAYS</sequence>
<dbReference type="Proteomes" id="UP000516380">
    <property type="component" value="Chromosome"/>
</dbReference>
<gene>
    <name evidence="4" type="ORF">NIIDMKKI_50590</name>
</gene>
<dbReference type="InterPro" id="IPR042099">
    <property type="entry name" value="ANL_N_sf"/>
</dbReference>
<dbReference type="Pfam" id="PF00501">
    <property type="entry name" value="AMP-binding"/>
    <property type="match status" value="1"/>
</dbReference>
<dbReference type="InterPro" id="IPR000873">
    <property type="entry name" value="AMP-dep_synth/lig_dom"/>
</dbReference>